<keyword evidence="1" id="KW-0784">Thiamine biosynthesis</keyword>
<sequence>MMDERGEIFTEFGFIDDLMNRAVKAKGVDCISSSENIPVSPLGPGDDCSVLDCMNTDFGLQTLVTKDIMSEDIHFSWKWISPAELGYKVMAVNLSDIAAMGGRPLQAFAGLSLRGSDALSIKEKSEGILNGIIEACSEFDVLLCGGDTCASAHGDFISITLTGESVPDCLGRGRAVLRSGAVPGDSIILLGSLGESAAGLRLLEMFGRSGDCLLPDSMAQLDSTARFDLDARQRVIYSHIRPEPLVPQAQRLARASLLNSLIDISDGLVQDLGHICRQSKVGMVLNEAGLEPGMELGRICSKYGWNSLDLILSGGEDYALAGTASRESTERILSIMKQEFPLCPVAVIGEVISRDSQPGAYESDDGSAEGDRVEGALSIRCLSGDIISLEKKGWDHFADPGQ</sequence>
<keyword evidence="1" id="KW-0460">Magnesium</keyword>
<feature type="domain" description="PurM-like N-terminal" evidence="2">
    <location>
        <begin position="45"/>
        <end position="163"/>
    </location>
</feature>
<dbReference type="Proteomes" id="UP000233256">
    <property type="component" value="Unassembled WGS sequence"/>
</dbReference>
<name>A0A2N1PN65_9BACT</name>
<evidence type="ECO:0000256" key="1">
    <source>
        <dbReference type="HAMAP-Rule" id="MF_02128"/>
    </source>
</evidence>
<evidence type="ECO:0000313" key="5">
    <source>
        <dbReference type="Proteomes" id="UP000233256"/>
    </source>
</evidence>
<keyword evidence="1" id="KW-0479">Metal-binding</keyword>
<feature type="binding site" evidence="1">
    <location>
        <position position="96"/>
    </location>
    <ligand>
        <name>Mg(2+)</name>
        <dbReference type="ChEBI" id="CHEBI:18420"/>
        <label>4</label>
    </ligand>
</feature>
<feature type="binding site" evidence="1">
    <location>
        <position position="147"/>
    </location>
    <ligand>
        <name>Mg(2+)</name>
        <dbReference type="ChEBI" id="CHEBI:18420"/>
        <label>1</label>
    </ligand>
</feature>
<feature type="binding site" evidence="1">
    <location>
        <position position="96"/>
    </location>
    <ligand>
        <name>Mg(2+)</name>
        <dbReference type="ChEBI" id="CHEBI:18420"/>
        <label>3</label>
    </ligand>
</feature>
<dbReference type="GO" id="GO:0000287">
    <property type="term" value="F:magnesium ion binding"/>
    <property type="evidence" value="ECO:0007669"/>
    <property type="project" value="UniProtKB-UniRule"/>
</dbReference>
<dbReference type="Gene3D" id="3.90.650.10">
    <property type="entry name" value="PurM-like C-terminal domain"/>
    <property type="match status" value="1"/>
</dbReference>
<organism evidence="4 5">
    <name type="scientific">Candidatus Wallbacteria bacterium HGW-Wallbacteria-1</name>
    <dbReference type="NCBI Taxonomy" id="2013854"/>
    <lineage>
        <taxon>Bacteria</taxon>
        <taxon>Candidatus Walliibacteriota</taxon>
    </lineage>
</organism>
<keyword evidence="1" id="KW-0067">ATP-binding</keyword>
<dbReference type="GO" id="GO:0009228">
    <property type="term" value="P:thiamine biosynthetic process"/>
    <property type="evidence" value="ECO:0007669"/>
    <property type="project" value="UniProtKB-KW"/>
</dbReference>
<evidence type="ECO:0000259" key="3">
    <source>
        <dbReference type="Pfam" id="PF02769"/>
    </source>
</evidence>
<dbReference type="AlphaFoldDB" id="A0A2N1PN65"/>
<feature type="binding site" evidence="1">
    <location>
        <position position="47"/>
    </location>
    <ligand>
        <name>Mg(2+)</name>
        <dbReference type="ChEBI" id="CHEBI:18420"/>
        <label>4</label>
    </ligand>
</feature>
<accession>A0A2N1PN65</accession>
<dbReference type="UniPathway" id="UPA00060">
    <property type="reaction ID" value="UER00142"/>
</dbReference>
<dbReference type="Pfam" id="PF02769">
    <property type="entry name" value="AIRS_C"/>
    <property type="match status" value="1"/>
</dbReference>
<comment type="pathway">
    <text evidence="1">Cofactor biosynthesis; thiamine diphosphate biosynthesis; thiamine diphosphate from thiamine phosphate: step 1/1.</text>
</comment>
<feature type="binding site" evidence="1">
    <location>
        <position position="265"/>
    </location>
    <ligand>
        <name>ATP</name>
        <dbReference type="ChEBI" id="CHEBI:30616"/>
    </ligand>
</feature>
<dbReference type="SUPFAM" id="SSF56042">
    <property type="entry name" value="PurM C-terminal domain-like"/>
    <property type="match status" value="1"/>
</dbReference>
<reference evidence="4 5" key="1">
    <citation type="journal article" date="2017" name="ISME J.">
        <title>Potential for microbial H2 and metal transformations associated with novel bacteria and archaea in deep terrestrial subsurface sediments.</title>
        <authorList>
            <person name="Hernsdorf A.W."/>
            <person name="Amano Y."/>
            <person name="Miyakawa K."/>
            <person name="Ise K."/>
            <person name="Suzuki Y."/>
            <person name="Anantharaman K."/>
            <person name="Probst A."/>
            <person name="Burstein D."/>
            <person name="Thomas B.C."/>
            <person name="Banfield J.F."/>
        </authorList>
    </citation>
    <scope>NUCLEOTIDE SEQUENCE [LARGE SCALE GENOMIC DNA]</scope>
    <source>
        <strain evidence="4">HGW-Wallbacteria-1</strain>
    </source>
</reference>
<dbReference type="InterPro" id="IPR036921">
    <property type="entry name" value="PurM-like_N_sf"/>
</dbReference>
<feature type="binding site" evidence="1">
    <location>
        <position position="394"/>
    </location>
    <ligand>
        <name>substrate</name>
    </ligand>
</feature>
<keyword evidence="1" id="KW-0547">Nucleotide-binding</keyword>
<comment type="catalytic activity">
    <reaction evidence="1">
        <text>thiamine phosphate + ATP = thiamine diphosphate + ADP</text>
        <dbReference type="Rhea" id="RHEA:15913"/>
        <dbReference type="ChEBI" id="CHEBI:30616"/>
        <dbReference type="ChEBI" id="CHEBI:37575"/>
        <dbReference type="ChEBI" id="CHEBI:58937"/>
        <dbReference type="ChEBI" id="CHEBI:456216"/>
        <dbReference type="EC" id="2.7.4.16"/>
    </reaction>
</comment>
<comment type="miscellaneous">
    <text evidence="1">Reaction mechanism of ThiL seems to utilize a direct, inline transfer of the gamma-phosphate of ATP to TMP rather than a phosphorylated enzyme intermediate.</text>
</comment>
<dbReference type="PANTHER" id="PTHR30270">
    <property type="entry name" value="THIAMINE-MONOPHOSPHATE KINASE"/>
    <property type="match status" value="1"/>
</dbReference>
<proteinExistence type="inferred from homology"/>
<gene>
    <name evidence="1 4" type="primary">thiL</name>
    <name evidence="4" type="ORF">CVV64_12685</name>
</gene>
<comment type="caution">
    <text evidence="1">Lacks conserved residue(s) required for the propagation of feature annotation.</text>
</comment>
<keyword evidence="1 4" id="KW-0418">Kinase</keyword>
<feature type="binding site" evidence="1">
    <location>
        <position position="47"/>
    </location>
    <ligand>
        <name>Mg(2+)</name>
        <dbReference type="ChEBI" id="CHEBI:18420"/>
        <label>3</label>
    </ligand>
</feature>
<protein>
    <recommendedName>
        <fullName evidence="1">Thiamine-monophosphate kinase</fullName>
        <shortName evidence="1">TMP kinase</shortName>
        <shortName evidence="1">Thiamine-phosphate kinase</shortName>
        <ecNumber evidence="1">2.7.4.16</ecNumber>
    </recommendedName>
</protein>
<dbReference type="HAMAP" id="MF_02128">
    <property type="entry name" value="TMP_kinase"/>
    <property type="match status" value="1"/>
</dbReference>
<dbReference type="InterPro" id="IPR006283">
    <property type="entry name" value="ThiL-like"/>
</dbReference>
<keyword evidence="1" id="KW-0808">Transferase</keyword>
<dbReference type="InterPro" id="IPR016188">
    <property type="entry name" value="PurM-like_N"/>
</dbReference>
<feature type="binding site" evidence="1">
    <location>
        <position position="74"/>
    </location>
    <ligand>
        <name>substrate</name>
    </ligand>
</feature>
<feature type="binding site" evidence="1">
    <location>
        <position position="263"/>
    </location>
    <ligand>
        <name>Mg(2+)</name>
        <dbReference type="ChEBI" id="CHEBI:18420"/>
        <label>3</label>
    </ligand>
</feature>
<dbReference type="EMBL" id="PGXC01000012">
    <property type="protein sequence ID" value="PKK89776.1"/>
    <property type="molecule type" value="Genomic_DNA"/>
</dbReference>
<feature type="binding site" evidence="1">
    <location>
        <begin position="146"/>
        <end position="147"/>
    </location>
    <ligand>
        <name>ATP</name>
        <dbReference type="ChEBI" id="CHEBI:30616"/>
    </ligand>
</feature>
<comment type="caution">
    <text evidence="4">The sequence shown here is derived from an EMBL/GenBank/DDBJ whole genome shotgun (WGS) entry which is preliminary data.</text>
</comment>
<dbReference type="CDD" id="cd02194">
    <property type="entry name" value="ThiL"/>
    <property type="match status" value="1"/>
</dbReference>
<evidence type="ECO:0000313" key="4">
    <source>
        <dbReference type="EMBL" id="PKK89776.1"/>
    </source>
</evidence>
<dbReference type="NCBIfam" id="TIGR01379">
    <property type="entry name" value="thiL"/>
    <property type="match status" value="1"/>
</dbReference>
<dbReference type="GO" id="GO:0005524">
    <property type="term" value="F:ATP binding"/>
    <property type="evidence" value="ECO:0007669"/>
    <property type="project" value="UniProtKB-UniRule"/>
</dbReference>
<dbReference type="SUPFAM" id="SSF55326">
    <property type="entry name" value="PurM N-terminal domain-like"/>
    <property type="match status" value="1"/>
</dbReference>
<comment type="function">
    <text evidence="1">Catalyzes the ATP-dependent phosphorylation of thiamine-monophosphate (TMP) to form thiamine-pyrophosphate (TPP), the active form of vitamin B1.</text>
</comment>
<feature type="binding site" evidence="1">
    <location>
        <position position="67"/>
    </location>
    <ligand>
        <name>Mg(2+)</name>
        <dbReference type="ChEBI" id="CHEBI:18420"/>
        <label>2</label>
    </ligand>
</feature>
<dbReference type="EC" id="2.7.4.16" evidence="1"/>
<feature type="binding site" evidence="1">
    <location>
        <position position="65"/>
    </location>
    <ligand>
        <name>Mg(2+)</name>
        <dbReference type="ChEBI" id="CHEBI:18420"/>
        <label>4</label>
    </ligand>
</feature>
<dbReference type="InterPro" id="IPR010918">
    <property type="entry name" value="PurM-like_C_dom"/>
</dbReference>
<comment type="similarity">
    <text evidence="1">Belongs to the thiamine-monophosphate kinase family.</text>
</comment>
<dbReference type="GO" id="GO:0009030">
    <property type="term" value="F:thiamine-phosphate kinase activity"/>
    <property type="evidence" value="ECO:0007669"/>
    <property type="project" value="UniProtKB-UniRule"/>
</dbReference>
<dbReference type="PANTHER" id="PTHR30270:SF0">
    <property type="entry name" value="THIAMINE-MONOPHOSPHATE KINASE"/>
    <property type="match status" value="1"/>
</dbReference>
<feature type="binding site" evidence="1">
    <location>
        <position position="178"/>
    </location>
    <ligand>
        <name>ATP</name>
        <dbReference type="ChEBI" id="CHEBI:30616"/>
    </ligand>
</feature>
<feature type="binding site" evidence="1">
    <location>
        <position position="316"/>
    </location>
    <ligand>
        <name>substrate</name>
    </ligand>
</feature>
<dbReference type="Pfam" id="PF00586">
    <property type="entry name" value="AIRS"/>
    <property type="match status" value="1"/>
</dbReference>
<dbReference type="InterPro" id="IPR036676">
    <property type="entry name" value="PurM-like_C_sf"/>
</dbReference>
<dbReference type="GO" id="GO:0009229">
    <property type="term" value="P:thiamine diphosphate biosynthetic process"/>
    <property type="evidence" value="ECO:0007669"/>
    <property type="project" value="UniProtKB-UniRule"/>
</dbReference>
<evidence type="ECO:0000259" key="2">
    <source>
        <dbReference type="Pfam" id="PF00586"/>
    </source>
</evidence>
<dbReference type="Gene3D" id="3.30.1330.10">
    <property type="entry name" value="PurM-like, N-terminal domain"/>
    <property type="match status" value="1"/>
</dbReference>
<feature type="domain" description="PurM-like C-terminal" evidence="3">
    <location>
        <begin position="183"/>
        <end position="355"/>
    </location>
</feature>
<feature type="binding site" evidence="1">
    <location>
        <position position="67"/>
    </location>
    <ligand>
        <name>Mg(2+)</name>
        <dbReference type="ChEBI" id="CHEBI:18420"/>
        <label>1</label>
    </ligand>
</feature>
<feature type="binding site" evidence="1">
    <location>
        <position position="96"/>
    </location>
    <ligand>
        <name>Mg(2+)</name>
        <dbReference type="ChEBI" id="CHEBI:18420"/>
        <label>2</label>
    </ligand>
</feature>
<feature type="binding site" evidence="1">
    <location>
        <position position="266"/>
    </location>
    <ligand>
        <name>Mg(2+)</name>
        <dbReference type="ChEBI" id="CHEBI:18420"/>
        <label>5</label>
    </ligand>
</feature>